<dbReference type="GO" id="GO:0048544">
    <property type="term" value="P:recognition of pollen"/>
    <property type="evidence" value="ECO:0007669"/>
    <property type="project" value="InterPro"/>
</dbReference>
<keyword evidence="3" id="KW-0472">Membrane</keyword>
<dbReference type="SUPFAM" id="SSF51110">
    <property type="entry name" value="alpha-D-mannose-specific plant lectins"/>
    <property type="match status" value="1"/>
</dbReference>
<dbReference type="PANTHER" id="PTHR47976:SF7">
    <property type="entry name" value="RECEPTOR-LIKE SERINE_THREONINE-PROTEIN KINASE"/>
    <property type="match status" value="1"/>
</dbReference>
<sequence>MQKDGNLVLYPIGNPIPEYAYWASGTYDIGDKGSLNLDLDGRLYILNATGFTSKNLTSRVYQRRGITFMLKIDWDGLLRLYSHDLSNTSRWSILWNNTNDGCAPRGFCGFNMFCVLIDQKPGCRCLPGFAEVNQGNRTSGCVRNFTVESCKNKGRNYTIREEDNTIWEDATYSVLSQTSREDCSLACLDDCNCEVAIFKDGECKKQRLPLRYGKRSSQSEDSNVVFIKVAKTTESSTDRIFPTIITHIIIIIISCLFVFSLIVVVAIFGMVNHRYCVLLYRRNSHNGNIEFMEDVAPRSNSYAELERMTDGFKEEIGRGSSDQSLPEEQVILEEWVYQCFVDGELGQLVGDEEVEAKQLERIIKVALWCILDEPSLRPSMKKVLLMLEGTVDIPTPPNPTSFISTI</sequence>
<feature type="transmembrane region" description="Helical" evidence="3">
    <location>
        <begin position="244"/>
        <end position="271"/>
    </location>
</feature>
<keyword evidence="3" id="KW-0812">Transmembrane</keyword>
<evidence type="ECO:0000256" key="3">
    <source>
        <dbReference type="SAM" id="Phobius"/>
    </source>
</evidence>
<accession>A0AA39TEM5</accession>
<gene>
    <name evidence="5" type="ORF">LWI29_016274</name>
</gene>
<dbReference type="AlphaFoldDB" id="A0AA39TEM5"/>
<evidence type="ECO:0000313" key="6">
    <source>
        <dbReference type="Proteomes" id="UP001168877"/>
    </source>
</evidence>
<evidence type="ECO:0000256" key="2">
    <source>
        <dbReference type="ARBA" id="ARBA00023157"/>
    </source>
</evidence>
<dbReference type="InterPro" id="IPR036426">
    <property type="entry name" value="Bulb-type_lectin_dom_sf"/>
</dbReference>
<dbReference type="Proteomes" id="UP001168877">
    <property type="component" value="Unassembled WGS sequence"/>
</dbReference>
<name>A0AA39TEM5_ACESA</name>
<comment type="caution">
    <text evidence="5">The sequence shown here is derived from an EMBL/GenBank/DDBJ whole genome shotgun (WGS) entry which is preliminary data.</text>
</comment>
<dbReference type="EMBL" id="JAUESC010000002">
    <property type="protein sequence ID" value="KAK0604499.1"/>
    <property type="molecule type" value="Genomic_DNA"/>
</dbReference>
<dbReference type="InterPro" id="IPR000858">
    <property type="entry name" value="S_locus_glycoprot_dom"/>
</dbReference>
<reference evidence="5" key="1">
    <citation type="journal article" date="2022" name="Plant J.">
        <title>Strategies of tolerance reflected in two North American maple genomes.</title>
        <authorList>
            <person name="McEvoy S.L."/>
            <person name="Sezen U.U."/>
            <person name="Trouern-Trend A."/>
            <person name="McMahon S.M."/>
            <person name="Schaberg P.G."/>
            <person name="Yang J."/>
            <person name="Wegrzyn J.L."/>
            <person name="Swenson N.G."/>
        </authorList>
    </citation>
    <scope>NUCLEOTIDE SEQUENCE</scope>
    <source>
        <strain evidence="5">NS2018</strain>
    </source>
</reference>
<dbReference type="PANTHER" id="PTHR47976">
    <property type="entry name" value="G-TYPE LECTIN S-RECEPTOR-LIKE SERINE/THREONINE-PROTEIN KINASE SD2-5"/>
    <property type="match status" value="1"/>
</dbReference>
<evidence type="ECO:0000259" key="4">
    <source>
        <dbReference type="Pfam" id="PF00954"/>
    </source>
</evidence>
<keyword evidence="2" id="KW-1015">Disulfide bond</keyword>
<feature type="domain" description="S-locus glycoprotein" evidence="4">
    <location>
        <begin position="63"/>
        <end position="131"/>
    </location>
</feature>
<keyword evidence="3" id="KW-1133">Transmembrane helix</keyword>
<protein>
    <recommendedName>
        <fullName evidence="4">S-locus glycoprotein domain-containing protein</fullName>
    </recommendedName>
</protein>
<proteinExistence type="predicted"/>
<dbReference type="Pfam" id="PF00954">
    <property type="entry name" value="S_locus_glycop"/>
    <property type="match status" value="1"/>
</dbReference>
<reference evidence="5" key="2">
    <citation type="submission" date="2023-06" db="EMBL/GenBank/DDBJ databases">
        <authorList>
            <person name="Swenson N.G."/>
            <person name="Wegrzyn J.L."/>
            <person name="Mcevoy S.L."/>
        </authorList>
    </citation>
    <scope>NUCLEOTIDE SEQUENCE</scope>
    <source>
        <strain evidence="5">NS2018</strain>
        <tissue evidence="5">Leaf</tissue>
    </source>
</reference>
<dbReference type="InterPro" id="IPR051343">
    <property type="entry name" value="G-type_lectin_kinases/EP1-like"/>
</dbReference>
<evidence type="ECO:0000313" key="5">
    <source>
        <dbReference type="EMBL" id="KAK0604499.1"/>
    </source>
</evidence>
<organism evidence="5 6">
    <name type="scientific">Acer saccharum</name>
    <name type="common">Sugar maple</name>
    <dbReference type="NCBI Taxonomy" id="4024"/>
    <lineage>
        <taxon>Eukaryota</taxon>
        <taxon>Viridiplantae</taxon>
        <taxon>Streptophyta</taxon>
        <taxon>Embryophyta</taxon>
        <taxon>Tracheophyta</taxon>
        <taxon>Spermatophyta</taxon>
        <taxon>Magnoliopsida</taxon>
        <taxon>eudicotyledons</taxon>
        <taxon>Gunneridae</taxon>
        <taxon>Pentapetalae</taxon>
        <taxon>rosids</taxon>
        <taxon>malvids</taxon>
        <taxon>Sapindales</taxon>
        <taxon>Sapindaceae</taxon>
        <taxon>Hippocastanoideae</taxon>
        <taxon>Acereae</taxon>
        <taxon>Acer</taxon>
    </lineage>
</organism>
<evidence type="ECO:0000256" key="1">
    <source>
        <dbReference type="ARBA" id="ARBA00022729"/>
    </source>
</evidence>
<keyword evidence="1" id="KW-0732">Signal</keyword>
<dbReference type="Gene3D" id="2.90.10.10">
    <property type="entry name" value="Bulb-type lectin domain"/>
    <property type="match status" value="1"/>
</dbReference>
<keyword evidence="6" id="KW-1185">Reference proteome</keyword>
<dbReference type="Gene3D" id="1.10.510.10">
    <property type="entry name" value="Transferase(Phosphotransferase) domain 1"/>
    <property type="match status" value="1"/>
</dbReference>